<dbReference type="GO" id="GO:0030288">
    <property type="term" value="C:outer membrane-bounded periplasmic space"/>
    <property type="evidence" value="ECO:0007669"/>
    <property type="project" value="TreeGrafter"/>
</dbReference>
<evidence type="ECO:0000256" key="3">
    <source>
        <dbReference type="ARBA" id="ARBA00022448"/>
    </source>
</evidence>
<feature type="chain" id="PRO_5012951980" evidence="5">
    <location>
        <begin position="35"/>
        <end position="351"/>
    </location>
</feature>
<dbReference type="AlphaFoldDB" id="A0A1M6VTF0"/>
<dbReference type="GO" id="GO:1901678">
    <property type="term" value="P:iron coordination entity transport"/>
    <property type="evidence" value="ECO:0007669"/>
    <property type="project" value="UniProtKB-ARBA"/>
</dbReference>
<dbReference type="PROSITE" id="PS50983">
    <property type="entry name" value="FE_B12_PBP"/>
    <property type="match status" value="1"/>
</dbReference>
<evidence type="ECO:0000256" key="4">
    <source>
        <dbReference type="ARBA" id="ARBA00022729"/>
    </source>
</evidence>
<protein>
    <submittedName>
        <fullName evidence="7">Iron complex transport system substrate-binding protein</fullName>
    </submittedName>
</protein>
<dbReference type="Pfam" id="PF01497">
    <property type="entry name" value="Peripla_BP_2"/>
    <property type="match status" value="1"/>
</dbReference>
<keyword evidence="8" id="KW-1185">Reference proteome</keyword>
<dbReference type="OrthoDB" id="1846031at2"/>
<evidence type="ECO:0000313" key="8">
    <source>
        <dbReference type="Proteomes" id="UP000184452"/>
    </source>
</evidence>
<name>A0A1M6VTF0_9ACTN</name>
<evidence type="ECO:0000313" key="7">
    <source>
        <dbReference type="EMBL" id="SHK84740.1"/>
    </source>
</evidence>
<dbReference type="RefSeq" id="WP_073384190.1">
    <property type="nucleotide sequence ID" value="NZ_FQZK01000037.1"/>
</dbReference>
<evidence type="ECO:0000256" key="1">
    <source>
        <dbReference type="ARBA" id="ARBA00004196"/>
    </source>
</evidence>
<dbReference type="Proteomes" id="UP000184452">
    <property type="component" value="Unassembled WGS sequence"/>
</dbReference>
<feature type="signal peptide" evidence="5">
    <location>
        <begin position="1"/>
        <end position="34"/>
    </location>
</feature>
<organism evidence="7 8">
    <name type="scientific">Nocardiopsis flavescens</name>
    <dbReference type="NCBI Taxonomy" id="758803"/>
    <lineage>
        <taxon>Bacteria</taxon>
        <taxon>Bacillati</taxon>
        <taxon>Actinomycetota</taxon>
        <taxon>Actinomycetes</taxon>
        <taxon>Streptosporangiales</taxon>
        <taxon>Nocardiopsidaceae</taxon>
        <taxon>Nocardiopsis</taxon>
    </lineage>
</organism>
<evidence type="ECO:0000256" key="5">
    <source>
        <dbReference type="SAM" id="SignalP"/>
    </source>
</evidence>
<dbReference type="PANTHER" id="PTHR30532">
    <property type="entry name" value="IRON III DICITRATE-BINDING PERIPLASMIC PROTEIN"/>
    <property type="match status" value="1"/>
</dbReference>
<dbReference type="PANTHER" id="PTHR30532:SF24">
    <property type="entry name" value="FERRIC ENTEROBACTIN-BINDING PERIPLASMIC PROTEIN FEPB"/>
    <property type="match status" value="1"/>
</dbReference>
<comment type="subcellular location">
    <subcellularLocation>
        <location evidence="1">Cell envelope</location>
    </subcellularLocation>
</comment>
<dbReference type="InterPro" id="IPR051313">
    <property type="entry name" value="Bact_iron-sidero_bind"/>
</dbReference>
<accession>A0A1M6VTF0</accession>
<keyword evidence="3" id="KW-0813">Transport</keyword>
<dbReference type="EMBL" id="FQZK01000037">
    <property type="protein sequence ID" value="SHK84740.1"/>
    <property type="molecule type" value="Genomic_DNA"/>
</dbReference>
<dbReference type="Gene3D" id="3.40.50.1980">
    <property type="entry name" value="Nitrogenase molybdenum iron protein domain"/>
    <property type="match status" value="2"/>
</dbReference>
<dbReference type="SUPFAM" id="SSF53807">
    <property type="entry name" value="Helical backbone' metal receptor"/>
    <property type="match status" value="1"/>
</dbReference>
<reference evidence="7 8" key="1">
    <citation type="submission" date="2016-11" db="EMBL/GenBank/DDBJ databases">
        <authorList>
            <person name="Jaros S."/>
            <person name="Januszkiewicz K."/>
            <person name="Wedrychowicz H."/>
        </authorList>
    </citation>
    <scope>NUCLEOTIDE SEQUENCE [LARGE SCALE GENOMIC DNA]</scope>
    <source>
        <strain evidence="7 8">CGMCC 4.5723</strain>
    </source>
</reference>
<dbReference type="InterPro" id="IPR002491">
    <property type="entry name" value="ABC_transptr_periplasmic_BD"/>
</dbReference>
<gene>
    <name evidence="7" type="ORF">SAMN05421803_13715</name>
</gene>
<evidence type="ECO:0000256" key="2">
    <source>
        <dbReference type="ARBA" id="ARBA00008814"/>
    </source>
</evidence>
<keyword evidence="4 5" id="KW-0732">Signal</keyword>
<comment type="similarity">
    <text evidence="2">Belongs to the bacterial solute-binding protein 8 family.</text>
</comment>
<feature type="domain" description="Fe/B12 periplasmic-binding" evidence="6">
    <location>
        <begin position="77"/>
        <end position="349"/>
    </location>
</feature>
<proteinExistence type="inferred from homology"/>
<sequence length="351" mass="37416">MTVTTPVPRRPRALPALALAAVVALSGCASPDGADPEGAPEGPAADLLPAAEGTTEYPLTLTTWAGETVLEERPERVAVIGFSPNLDALEAIGATPVYALSDEDWEWRDPEWLSGVEVVDTATRRDPLNFEGIAASAPDLIVAANFIFDENDYERLSDIAPVLDNPEQVEGDQIDWRETQRMVGEALDLGAAAEEAIDGAEQAVGAVAAEHPEFAGRTITIAYDYAETGMDYYTVTGGTAEGIVGQLGFEPNPLAEEFVADPGVSEERLGLLDADLLVVFYNNDADRRAREEGELFRTLAPVAEDRYVSVLSDEEGSGGNATWVLRRGASALSVPWAVEVVAGWAEEVDLA</sequence>
<evidence type="ECO:0000259" key="6">
    <source>
        <dbReference type="PROSITE" id="PS50983"/>
    </source>
</evidence>
<dbReference type="STRING" id="758803.SAMN05421803_13715"/>